<sequence length="93" mass="10430">MNSVARHLVIHGHVQGVFYRNWMVTTARRLGITGWVRNRMDGTVETFIEGSPDAVSDMLRLARQGPPAAKVDQIMAEDSEGQGFSNFEKRPTE</sequence>
<evidence type="ECO:0000313" key="8">
    <source>
        <dbReference type="Proteomes" id="UP000316624"/>
    </source>
</evidence>
<evidence type="ECO:0000256" key="4">
    <source>
        <dbReference type="PROSITE-ProRule" id="PRU00520"/>
    </source>
</evidence>
<dbReference type="Gene3D" id="3.30.70.100">
    <property type="match status" value="1"/>
</dbReference>
<dbReference type="InterPro" id="IPR020456">
    <property type="entry name" value="Acylphosphatase"/>
</dbReference>
<evidence type="ECO:0000256" key="3">
    <source>
        <dbReference type="ARBA" id="ARBA00047645"/>
    </source>
</evidence>
<dbReference type="EMBL" id="VLKK01000001">
    <property type="protein sequence ID" value="TWH97497.1"/>
    <property type="molecule type" value="Genomic_DNA"/>
</dbReference>
<accession>A0A562KQ94</accession>
<dbReference type="InterPro" id="IPR036046">
    <property type="entry name" value="Acylphosphatase-like_dom_sf"/>
</dbReference>
<feature type="domain" description="Acylphosphatase-like" evidence="6">
    <location>
        <begin position="5"/>
        <end position="91"/>
    </location>
</feature>
<dbReference type="PRINTS" id="PR00112">
    <property type="entry name" value="ACYLPHPHTASE"/>
</dbReference>
<dbReference type="AlphaFoldDB" id="A0A562KQ94"/>
<evidence type="ECO:0000256" key="2">
    <source>
        <dbReference type="ARBA" id="ARBA00012150"/>
    </source>
</evidence>
<dbReference type="GO" id="GO:0003998">
    <property type="term" value="F:acylphosphatase activity"/>
    <property type="evidence" value="ECO:0007669"/>
    <property type="project" value="UniProtKB-EC"/>
</dbReference>
<dbReference type="RefSeq" id="WP_021246565.1">
    <property type="nucleotide sequence ID" value="NZ_JACIIY010000001.1"/>
</dbReference>
<evidence type="ECO:0000256" key="5">
    <source>
        <dbReference type="RuleBase" id="RU004168"/>
    </source>
</evidence>
<name>A0A562KQ94_SPHWJ</name>
<keyword evidence="4" id="KW-0378">Hydrolase</keyword>
<dbReference type="EC" id="3.6.1.7" evidence="2 4"/>
<dbReference type="PANTHER" id="PTHR47268">
    <property type="entry name" value="ACYLPHOSPHATASE"/>
    <property type="match status" value="1"/>
</dbReference>
<dbReference type="PANTHER" id="PTHR47268:SF4">
    <property type="entry name" value="ACYLPHOSPHATASE"/>
    <property type="match status" value="1"/>
</dbReference>
<feature type="active site" evidence="4">
    <location>
        <position position="38"/>
    </location>
</feature>
<dbReference type="PROSITE" id="PS51160">
    <property type="entry name" value="ACYLPHOSPHATASE_3"/>
    <property type="match status" value="1"/>
</dbReference>
<protein>
    <recommendedName>
        <fullName evidence="2 4">acylphosphatase</fullName>
        <ecNumber evidence="2 4">3.6.1.7</ecNumber>
    </recommendedName>
</protein>
<dbReference type="Pfam" id="PF00708">
    <property type="entry name" value="Acylphosphatase"/>
    <property type="match status" value="1"/>
</dbReference>
<reference evidence="7 8" key="1">
    <citation type="journal article" date="2015" name="Stand. Genomic Sci.">
        <title>Genomic Encyclopedia of Bacterial and Archaeal Type Strains, Phase III: the genomes of soil and plant-associated and newly described type strains.</title>
        <authorList>
            <person name="Whitman W.B."/>
            <person name="Woyke T."/>
            <person name="Klenk H.P."/>
            <person name="Zhou Y."/>
            <person name="Lilburn T.G."/>
            <person name="Beck B.J."/>
            <person name="De Vos P."/>
            <person name="Vandamme P."/>
            <person name="Eisen J.A."/>
            <person name="Garrity G."/>
            <person name="Hugenholtz P."/>
            <person name="Kyrpides N.C."/>
        </authorList>
    </citation>
    <scope>NUCLEOTIDE SEQUENCE [LARGE SCALE GENOMIC DNA]</scope>
    <source>
        <strain evidence="7 8">CGMCC 1.7748</strain>
    </source>
</reference>
<dbReference type="SUPFAM" id="SSF54975">
    <property type="entry name" value="Acylphosphatase/BLUF domain-like"/>
    <property type="match status" value="1"/>
</dbReference>
<proteinExistence type="inferred from homology"/>
<dbReference type="Proteomes" id="UP000316624">
    <property type="component" value="Unassembled WGS sequence"/>
</dbReference>
<comment type="caution">
    <text evidence="7">The sequence shown here is derived from an EMBL/GenBank/DDBJ whole genome shotgun (WGS) entry which is preliminary data.</text>
</comment>
<keyword evidence="8" id="KW-1185">Reference proteome</keyword>
<comment type="catalytic activity">
    <reaction evidence="3 4">
        <text>an acyl phosphate + H2O = a carboxylate + phosphate + H(+)</text>
        <dbReference type="Rhea" id="RHEA:14965"/>
        <dbReference type="ChEBI" id="CHEBI:15377"/>
        <dbReference type="ChEBI" id="CHEBI:15378"/>
        <dbReference type="ChEBI" id="CHEBI:29067"/>
        <dbReference type="ChEBI" id="CHEBI:43474"/>
        <dbReference type="ChEBI" id="CHEBI:59918"/>
        <dbReference type="EC" id="3.6.1.7"/>
    </reaction>
</comment>
<gene>
    <name evidence="7" type="ORF">IQ35_00093</name>
</gene>
<dbReference type="InterPro" id="IPR017968">
    <property type="entry name" value="Acylphosphatase_CS"/>
</dbReference>
<dbReference type="InterPro" id="IPR001792">
    <property type="entry name" value="Acylphosphatase-like_dom"/>
</dbReference>
<comment type="similarity">
    <text evidence="1 5">Belongs to the acylphosphatase family.</text>
</comment>
<organism evidence="7 8">
    <name type="scientific">Sphingobium wenxiniae (strain DSM 21828 / CGMCC 1.7748 / JZ-1)</name>
    <dbReference type="NCBI Taxonomy" id="595605"/>
    <lineage>
        <taxon>Bacteria</taxon>
        <taxon>Pseudomonadati</taxon>
        <taxon>Pseudomonadota</taxon>
        <taxon>Alphaproteobacteria</taxon>
        <taxon>Sphingomonadales</taxon>
        <taxon>Sphingomonadaceae</taxon>
        <taxon>Sphingobium</taxon>
    </lineage>
</organism>
<evidence type="ECO:0000256" key="1">
    <source>
        <dbReference type="ARBA" id="ARBA00005614"/>
    </source>
</evidence>
<evidence type="ECO:0000313" key="7">
    <source>
        <dbReference type="EMBL" id="TWH97497.1"/>
    </source>
</evidence>
<dbReference type="PROSITE" id="PS00151">
    <property type="entry name" value="ACYLPHOSPHATASE_2"/>
    <property type="match status" value="1"/>
</dbReference>
<feature type="active site" evidence="4">
    <location>
        <position position="20"/>
    </location>
</feature>
<evidence type="ECO:0000259" key="6">
    <source>
        <dbReference type="PROSITE" id="PS51160"/>
    </source>
</evidence>